<dbReference type="InterPro" id="IPR012910">
    <property type="entry name" value="Plug_dom"/>
</dbReference>
<evidence type="ECO:0000256" key="8">
    <source>
        <dbReference type="ARBA" id="ARBA00023004"/>
    </source>
</evidence>
<organism evidence="19 20">
    <name type="scientific">Stella humosa</name>
    <dbReference type="NCBI Taxonomy" id="94"/>
    <lineage>
        <taxon>Bacteria</taxon>
        <taxon>Pseudomonadati</taxon>
        <taxon>Pseudomonadota</taxon>
        <taxon>Alphaproteobacteria</taxon>
        <taxon>Rhodospirillales</taxon>
        <taxon>Stellaceae</taxon>
        <taxon>Stella</taxon>
    </lineage>
</organism>
<evidence type="ECO:0000256" key="7">
    <source>
        <dbReference type="ARBA" id="ARBA00022729"/>
    </source>
</evidence>
<comment type="caution">
    <text evidence="19">The sequence shown here is derived from an EMBL/GenBank/DDBJ whole genome shotgun (WGS) entry which is preliminary data.</text>
</comment>
<dbReference type="GO" id="GO:0015344">
    <property type="term" value="F:siderophore uptake transmembrane transporter activity"/>
    <property type="evidence" value="ECO:0007669"/>
    <property type="project" value="TreeGrafter"/>
</dbReference>
<dbReference type="SUPFAM" id="SSF56935">
    <property type="entry name" value="Porins"/>
    <property type="match status" value="1"/>
</dbReference>
<sequence length="719" mass="78784">MTKSAKGPQRPARPSARVSRHVLALATAGAAMTPAVAMAQTAVQIPGVSVTAPQPEPYKADVVQSPKFTAPLLDTPRTVTVIPKEMIQDRGSTSLTDVLRTTPGITLGAAEGGVAFGDRPFVRGFDAQNDIFIDGFRDQGSQFRDPFNIEQVEVVKGPSSAFTGRGSTGGSINIVTKRPNERNSIAGDLTVGTGWTKRATVDVNQKVYDTVAVRVAAMVHDGEIAGRDEVEQKRWGIAPSVTFGLGRPTQVTLSYYHVQGEGVPDYGHPFDPRTNKPVKVDRDNFYGLLSRDFQDYQVDTAAAEFTHDFSDATRFRSRVQYSRSTNDYVVTVPAFPDGTDYTKVRRNVRQRDSRNEIIANQTDITTEFQTGFLRHRLSTGVELVHERNRTVGREFNDASTGLYGQTIQQAFTNAPAADLENPNPKDPWSGAYRSTTATRTKATTVSAFVFDTVKIGEQFELSGGARVDHFEAKSGINKSEDTSFNWQIGAVWKPLRNGSVYASYGTSTNPSAEGLSVSTATASLDPEKNANYEIGTKWNFLQDRLSLSAAAFRSEKTNARVNDAGGVTVLDGERRVDGFEVGIQGAITDDWKIFGGYSYMKSKIVDDGPAAFNDGNEMANVAPHSFSIWSTYRFLKDWQIGGGAFYNSERWANDANTRKVPGYWRFDAMASYDVTENVGLRLNVQNLFDKKYYDAGYTSGGFAYVGPGRTILLTTAVKF</sequence>
<dbReference type="PANTHER" id="PTHR32552:SF89">
    <property type="entry name" value="CATECHOLATE SIDEROPHORE RECEPTOR FIU"/>
    <property type="match status" value="1"/>
</dbReference>
<dbReference type="CDD" id="cd01347">
    <property type="entry name" value="ligand_gated_channel"/>
    <property type="match status" value="1"/>
</dbReference>
<keyword evidence="12 19" id="KW-0675">Receptor</keyword>
<gene>
    <name evidence="19" type="ORF">EDC65_3558</name>
</gene>
<dbReference type="InterPro" id="IPR039426">
    <property type="entry name" value="TonB-dep_rcpt-like"/>
</dbReference>
<dbReference type="GO" id="GO:0015891">
    <property type="term" value="P:siderophore transport"/>
    <property type="evidence" value="ECO:0007669"/>
    <property type="project" value="InterPro"/>
</dbReference>
<feature type="domain" description="TonB-dependent receptor-like beta-barrel" evidence="17">
    <location>
        <begin position="247"/>
        <end position="687"/>
    </location>
</feature>
<protein>
    <submittedName>
        <fullName evidence="19">Catecholate siderophore receptor</fullName>
    </submittedName>
</protein>
<keyword evidence="10 15" id="KW-0798">TonB box</keyword>
<evidence type="ECO:0000259" key="17">
    <source>
        <dbReference type="Pfam" id="PF00593"/>
    </source>
</evidence>
<dbReference type="Gene3D" id="2.170.130.10">
    <property type="entry name" value="TonB-dependent receptor, plug domain"/>
    <property type="match status" value="1"/>
</dbReference>
<keyword evidence="6 14" id="KW-0812">Transmembrane</keyword>
<comment type="subcellular location">
    <subcellularLocation>
        <location evidence="1 14">Cell outer membrane</location>
        <topology evidence="1 14">Multi-pass membrane protein</topology>
    </subcellularLocation>
</comment>
<dbReference type="Pfam" id="PF00593">
    <property type="entry name" value="TonB_dep_Rec_b-barrel"/>
    <property type="match status" value="1"/>
</dbReference>
<keyword evidence="11 14" id="KW-0472">Membrane</keyword>
<evidence type="ECO:0000256" key="1">
    <source>
        <dbReference type="ARBA" id="ARBA00004571"/>
    </source>
</evidence>
<dbReference type="EMBL" id="RJKX01000015">
    <property type="protein sequence ID" value="ROP84210.1"/>
    <property type="molecule type" value="Genomic_DNA"/>
</dbReference>
<dbReference type="InterPro" id="IPR000531">
    <property type="entry name" value="Beta-barrel_TonB"/>
</dbReference>
<evidence type="ECO:0000256" key="12">
    <source>
        <dbReference type="ARBA" id="ARBA00023170"/>
    </source>
</evidence>
<evidence type="ECO:0000256" key="10">
    <source>
        <dbReference type="ARBA" id="ARBA00023077"/>
    </source>
</evidence>
<evidence type="ECO:0000256" key="2">
    <source>
        <dbReference type="ARBA" id="ARBA00009810"/>
    </source>
</evidence>
<dbReference type="Pfam" id="PF07715">
    <property type="entry name" value="Plug"/>
    <property type="match status" value="1"/>
</dbReference>
<keyword evidence="8" id="KW-0408">Iron</keyword>
<name>A0A3N1KZW9_9PROT</name>
<feature type="signal peptide" evidence="16">
    <location>
        <begin position="1"/>
        <end position="39"/>
    </location>
</feature>
<dbReference type="FunFam" id="2.170.130.10:FF:000001">
    <property type="entry name" value="Catecholate siderophore TonB-dependent receptor"/>
    <property type="match status" value="1"/>
</dbReference>
<dbReference type="NCBIfam" id="TIGR01783">
    <property type="entry name" value="TonB-siderophor"/>
    <property type="match status" value="1"/>
</dbReference>
<evidence type="ECO:0000313" key="20">
    <source>
        <dbReference type="Proteomes" id="UP000278222"/>
    </source>
</evidence>
<dbReference type="InterPro" id="IPR010105">
    <property type="entry name" value="TonB_sidphr_rcpt"/>
</dbReference>
<proteinExistence type="inferred from homology"/>
<evidence type="ECO:0000256" key="14">
    <source>
        <dbReference type="PROSITE-ProRule" id="PRU01360"/>
    </source>
</evidence>
<dbReference type="GO" id="GO:0038023">
    <property type="term" value="F:signaling receptor activity"/>
    <property type="evidence" value="ECO:0007669"/>
    <property type="project" value="InterPro"/>
</dbReference>
<evidence type="ECO:0000256" key="4">
    <source>
        <dbReference type="ARBA" id="ARBA00022452"/>
    </source>
</evidence>
<dbReference type="Gene3D" id="2.40.170.20">
    <property type="entry name" value="TonB-dependent receptor, beta-barrel domain"/>
    <property type="match status" value="1"/>
</dbReference>
<dbReference type="OrthoDB" id="9760333at2"/>
<dbReference type="PROSITE" id="PS52016">
    <property type="entry name" value="TONB_DEPENDENT_REC_3"/>
    <property type="match status" value="1"/>
</dbReference>
<evidence type="ECO:0000259" key="18">
    <source>
        <dbReference type="Pfam" id="PF07715"/>
    </source>
</evidence>
<dbReference type="AlphaFoldDB" id="A0A3N1KZW9"/>
<evidence type="ECO:0000256" key="11">
    <source>
        <dbReference type="ARBA" id="ARBA00023136"/>
    </source>
</evidence>
<keyword evidence="13 14" id="KW-0998">Cell outer membrane</keyword>
<dbReference type="PANTHER" id="PTHR32552">
    <property type="entry name" value="FERRICHROME IRON RECEPTOR-RELATED"/>
    <property type="match status" value="1"/>
</dbReference>
<feature type="domain" description="TonB-dependent receptor plug" evidence="18">
    <location>
        <begin position="72"/>
        <end position="170"/>
    </location>
</feature>
<evidence type="ECO:0000256" key="15">
    <source>
        <dbReference type="RuleBase" id="RU003357"/>
    </source>
</evidence>
<keyword evidence="3 14" id="KW-0813">Transport</keyword>
<comment type="similarity">
    <text evidence="2 14 15">Belongs to the TonB-dependent receptor family.</text>
</comment>
<evidence type="ECO:0000256" key="3">
    <source>
        <dbReference type="ARBA" id="ARBA00022448"/>
    </source>
</evidence>
<dbReference type="RefSeq" id="WP_123691956.1">
    <property type="nucleotide sequence ID" value="NZ_AP019700.1"/>
</dbReference>
<feature type="chain" id="PRO_5018125157" evidence="16">
    <location>
        <begin position="40"/>
        <end position="719"/>
    </location>
</feature>
<keyword evidence="20" id="KW-1185">Reference proteome</keyword>
<dbReference type="Proteomes" id="UP000278222">
    <property type="component" value="Unassembled WGS sequence"/>
</dbReference>
<reference evidence="19 20" key="1">
    <citation type="submission" date="2018-11" db="EMBL/GenBank/DDBJ databases">
        <title>Genomic Encyclopedia of Type Strains, Phase IV (KMG-IV): sequencing the most valuable type-strain genomes for metagenomic binning, comparative biology and taxonomic classification.</title>
        <authorList>
            <person name="Goeker M."/>
        </authorList>
    </citation>
    <scope>NUCLEOTIDE SEQUENCE [LARGE SCALE GENOMIC DNA]</scope>
    <source>
        <strain evidence="19 20">DSM 5900</strain>
    </source>
</reference>
<dbReference type="InterPro" id="IPR037066">
    <property type="entry name" value="Plug_dom_sf"/>
</dbReference>
<keyword evidence="7 16" id="KW-0732">Signal</keyword>
<accession>A0A3N1KZW9</accession>
<keyword evidence="5" id="KW-0410">Iron transport</keyword>
<dbReference type="GO" id="GO:0009279">
    <property type="term" value="C:cell outer membrane"/>
    <property type="evidence" value="ECO:0007669"/>
    <property type="project" value="UniProtKB-SubCell"/>
</dbReference>
<evidence type="ECO:0000256" key="5">
    <source>
        <dbReference type="ARBA" id="ARBA00022496"/>
    </source>
</evidence>
<evidence type="ECO:0000313" key="19">
    <source>
        <dbReference type="EMBL" id="ROP84210.1"/>
    </source>
</evidence>
<evidence type="ECO:0000256" key="16">
    <source>
        <dbReference type="SAM" id="SignalP"/>
    </source>
</evidence>
<evidence type="ECO:0000256" key="6">
    <source>
        <dbReference type="ARBA" id="ARBA00022692"/>
    </source>
</evidence>
<keyword evidence="9" id="KW-0406">Ion transport</keyword>
<evidence type="ECO:0000256" key="9">
    <source>
        <dbReference type="ARBA" id="ARBA00023065"/>
    </source>
</evidence>
<evidence type="ECO:0000256" key="13">
    <source>
        <dbReference type="ARBA" id="ARBA00023237"/>
    </source>
</evidence>
<keyword evidence="4 14" id="KW-1134">Transmembrane beta strand</keyword>
<dbReference type="InterPro" id="IPR036942">
    <property type="entry name" value="Beta-barrel_TonB_sf"/>
</dbReference>